<evidence type="ECO:0000313" key="3">
    <source>
        <dbReference type="Proteomes" id="UP000294901"/>
    </source>
</evidence>
<keyword evidence="1" id="KW-1133">Transmembrane helix</keyword>
<feature type="transmembrane region" description="Helical" evidence="1">
    <location>
        <begin position="205"/>
        <end position="229"/>
    </location>
</feature>
<proteinExistence type="predicted"/>
<feature type="transmembrane region" description="Helical" evidence="1">
    <location>
        <begin position="27"/>
        <end position="46"/>
    </location>
</feature>
<reference evidence="2 3" key="1">
    <citation type="submission" date="2019-03" db="EMBL/GenBank/DDBJ databases">
        <title>Sequencing the genomes of 1000 actinobacteria strains.</title>
        <authorList>
            <person name="Klenk H.-P."/>
        </authorList>
    </citation>
    <scope>NUCLEOTIDE SEQUENCE [LARGE SCALE GENOMIC DNA]</scope>
    <source>
        <strain evidence="2 3">DSM 43805</strain>
    </source>
</reference>
<dbReference type="Proteomes" id="UP000294901">
    <property type="component" value="Unassembled WGS sequence"/>
</dbReference>
<feature type="transmembrane region" description="Helical" evidence="1">
    <location>
        <begin position="179"/>
        <end position="199"/>
    </location>
</feature>
<evidence type="ECO:0000313" key="2">
    <source>
        <dbReference type="EMBL" id="TDO41685.1"/>
    </source>
</evidence>
<evidence type="ECO:0000256" key="1">
    <source>
        <dbReference type="SAM" id="Phobius"/>
    </source>
</evidence>
<organism evidence="2 3">
    <name type="scientific">Paractinoplanes brasiliensis</name>
    <dbReference type="NCBI Taxonomy" id="52695"/>
    <lineage>
        <taxon>Bacteria</taxon>
        <taxon>Bacillati</taxon>
        <taxon>Actinomycetota</taxon>
        <taxon>Actinomycetes</taxon>
        <taxon>Micromonosporales</taxon>
        <taxon>Micromonosporaceae</taxon>
        <taxon>Paractinoplanes</taxon>
    </lineage>
</organism>
<dbReference type="EMBL" id="SNWR01000001">
    <property type="protein sequence ID" value="TDO41685.1"/>
    <property type="molecule type" value="Genomic_DNA"/>
</dbReference>
<comment type="caution">
    <text evidence="2">The sequence shown here is derived from an EMBL/GenBank/DDBJ whole genome shotgun (WGS) entry which is preliminary data.</text>
</comment>
<keyword evidence="3" id="KW-1185">Reference proteome</keyword>
<keyword evidence="1" id="KW-0472">Membrane</keyword>
<sequence>MVGFFWLFVLATAVVLGALVGLAFLNPIAGAVVALPALALPFVVPASRERRDRRRAVAGARAWLRARPDPLMLAFAIGGPDRVTDVILADLVRHERLSITDGVLHRSGGDSNATEFPEWARPLTAAVLTEAERPIAVQDVRETVHKHPVTTELWERVAADGMIRSPYARGRQQTWISSWLIASALGSLAVVINGLAALQEDIPDAVWMALSVLFVVTTVASPFVVLYLYNVDRGGSADTAPTRAPRLGCAWPNWPPPSSGRRPAAIRQHWPVTVVGSWR</sequence>
<keyword evidence="1" id="KW-0812">Transmembrane</keyword>
<accession>A0A4R6K3A6</accession>
<gene>
    <name evidence="2" type="ORF">C8E87_5422</name>
</gene>
<dbReference type="AlphaFoldDB" id="A0A4R6K3A6"/>
<dbReference type="RefSeq" id="WP_133875675.1">
    <property type="nucleotide sequence ID" value="NZ_BOMD01000024.1"/>
</dbReference>
<protein>
    <submittedName>
        <fullName evidence="2">Uncharacterized protein (TIGR04222 family)</fullName>
    </submittedName>
</protein>
<name>A0A4R6K3A6_9ACTN</name>